<keyword evidence="5" id="KW-1185">Reference proteome</keyword>
<organism evidence="4 5">
    <name type="scientific">Haloferax namakaokahaiae</name>
    <dbReference type="NCBI Taxonomy" id="1748331"/>
    <lineage>
        <taxon>Archaea</taxon>
        <taxon>Methanobacteriati</taxon>
        <taxon>Methanobacteriota</taxon>
        <taxon>Stenosarchaea group</taxon>
        <taxon>Halobacteria</taxon>
        <taxon>Halobacteriales</taxon>
        <taxon>Haloferacaceae</taxon>
        <taxon>Haloferax</taxon>
    </lineage>
</organism>
<evidence type="ECO:0000259" key="3">
    <source>
        <dbReference type="Pfam" id="PF24422"/>
    </source>
</evidence>
<evidence type="ECO:0000256" key="1">
    <source>
        <dbReference type="SAM" id="MobiDB-lite"/>
    </source>
</evidence>
<gene>
    <name evidence="4" type="ORF">ACFQJC_07225</name>
</gene>
<evidence type="ECO:0000313" key="4">
    <source>
        <dbReference type="EMBL" id="MFC7203302.1"/>
    </source>
</evidence>
<protein>
    <submittedName>
        <fullName evidence="4">Uncharacterized protein</fullName>
    </submittedName>
</protein>
<reference evidence="4 5" key="1">
    <citation type="journal article" date="2019" name="Int. J. Syst. Evol. Microbiol.">
        <title>The Global Catalogue of Microorganisms (GCM) 10K type strain sequencing project: providing services to taxonomists for standard genome sequencing and annotation.</title>
        <authorList>
            <consortium name="The Broad Institute Genomics Platform"/>
            <consortium name="The Broad Institute Genome Sequencing Center for Infectious Disease"/>
            <person name="Wu L."/>
            <person name="Ma J."/>
        </authorList>
    </citation>
    <scope>NUCLEOTIDE SEQUENCE [LARGE SCALE GENOMIC DNA]</scope>
    <source>
        <strain evidence="4 5">DSM 29988</strain>
    </source>
</reference>
<dbReference type="InterPro" id="IPR055974">
    <property type="entry name" value="DUF7552"/>
</dbReference>
<proteinExistence type="predicted"/>
<dbReference type="Proteomes" id="UP001596481">
    <property type="component" value="Unassembled WGS sequence"/>
</dbReference>
<feature type="region of interest" description="Disordered" evidence="1">
    <location>
        <begin position="82"/>
        <end position="110"/>
    </location>
</feature>
<comment type="caution">
    <text evidence="4">The sequence shown here is derived from an EMBL/GenBank/DDBJ whole genome shotgun (WGS) entry which is preliminary data.</text>
</comment>
<dbReference type="EMBL" id="JBHTAA010000002">
    <property type="protein sequence ID" value="MFC7203302.1"/>
    <property type="molecule type" value="Genomic_DNA"/>
</dbReference>
<dbReference type="InterPro" id="IPR055973">
    <property type="entry name" value="DUF7551"/>
</dbReference>
<name>A0ABD5ZDD1_9EURY</name>
<feature type="domain" description="DUF7551" evidence="2">
    <location>
        <begin position="119"/>
        <end position="302"/>
    </location>
</feature>
<accession>A0ABD5ZDD1</accession>
<evidence type="ECO:0000313" key="5">
    <source>
        <dbReference type="Proteomes" id="UP001596481"/>
    </source>
</evidence>
<dbReference type="RefSeq" id="WP_390222641.1">
    <property type="nucleotide sequence ID" value="NZ_JBHTAA010000002.1"/>
</dbReference>
<dbReference type="Pfam" id="PF24420">
    <property type="entry name" value="DUF7551"/>
    <property type="match status" value="1"/>
</dbReference>
<dbReference type="AlphaFoldDB" id="A0ABD5ZDD1"/>
<evidence type="ECO:0000259" key="2">
    <source>
        <dbReference type="Pfam" id="PF24420"/>
    </source>
</evidence>
<dbReference type="Pfam" id="PF24422">
    <property type="entry name" value="DUF7552"/>
    <property type="match status" value="1"/>
</dbReference>
<sequence>MVGTTLIQIRTHIETLADEDGPYCLVCGRTGERPVPVAGLRFADRPTAQRAAGAAEQYRTALRRYDPQLPYYDLIVCEDSETRPTRESAVTDPSATDGGASASRRDPDTEATSRTQWRIEFCHNVAAAVFESLCDAGHRVVETAVMDRYFDLAETVTDPDDLCLRLLESTAMELETHLTPEEQADVLAGAAARLSPPADSDVPIEAILVQLRKLGVVGSYRYLPLPATVKADSHTVRFELSEYALSPKDGRIPVLPVVLDLYRRQAVWAPTDCHVERDDDRWLVTLTFSKDEPPVGVASVAIHSGGSR</sequence>
<feature type="domain" description="DUF7552" evidence="3">
    <location>
        <begin position="5"/>
        <end position="79"/>
    </location>
</feature>